<dbReference type="Proteomes" id="UP001444661">
    <property type="component" value="Unassembled WGS sequence"/>
</dbReference>
<reference evidence="2 3" key="1">
    <citation type="submission" date="2023-01" db="EMBL/GenBank/DDBJ databases">
        <title>Analysis of 21 Apiospora genomes using comparative genomics revels a genus with tremendous synthesis potential of carbohydrate active enzymes and secondary metabolites.</title>
        <authorList>
            <person name="Sorensen T."/>
        </authorList>
    </citation>
    <scope>NUCLEOTIDE SEQUENCE [LARGE SCALE GENOMIC DNA]</scope>
    <source>
        <strain evidence="2 3">CBS 33761</strain>
    </source>
</reference>
<proteinExistence type="predicted"/>
<comment type="caution">
    <text evidence="2">The sequence shown here is derived from an EMBL/GenBank/DDBJ whole genome shotgun (WGS) entry which is preliminary data.</text>
</comment>
<dbReference type="PANTHER" id="PTHR33099">
    <property type="entry name" value="FE2OG DIOXYGENASE DOMAIN-CONTAINING PROTEIN"/>
    <property type="match status" value="1"/>
</dbReference>
<dbReference type="PANTHER" id="PTHR33099:SF7">
    <property type="entry name" value="MYND-TYPE DOMAIN-CONTAINING PROTEIN"/>
    <property type="match status" value="1"/>
</dbReference>
<evidence type="ECO:0000313" key="3">
    <source>
        <dbReference type="Proteomes" id="UP001444661"/>
    </source>
</evidence>
<dbReference type="EMBL" id="JAQQWK010000010">
    <property type="protein sequence ID" value="KAK8029821.1"/>
    <property type="molecule type" value="Genomic_DNA"/>
</dbReference>
<feature type="region of interest" description="Disordered" evidence="1">
    <location>
        <begin position="767"/>
        <end position="824"/>
    </location>
</feature>
<keyword evidence="3" id="KW-1185">Reference proteome</keyword>
<protein>
    <recommendedName>
        <fullName evidence="4">Prolyl 4-hydroxylase alpha subunit Fe(2+) 2OG dioxygenase domain-containing protein</fullName>
    </recommendedName>
</protein>
<evidence type="ECO:0000256" key="1">
    <source>
        <dbReference type="SAM" id="MobiDB-lite"/>
    </source>
</evidence>
<name>A0ABR1SDM9_9PEZI</name>
<accession>A0ABR1SDM9</accession>
<feature type="region of interest" description="Disordered" evidence="1">
    <location>
        <begin position="273"/>
        <end position="298"/>
    </location>
</feature>
<organism evidence="2 3">
    <name type="scientific">Apiospora rasikravindrae</name>
    <dbReference type="NCBI Taxonomy" id="990691"/>
    <lineage>
        <taxon>Eukaryota</taxon>
        <taxon>Fungi</taxon>
        <taxon>Dikarya</taxon>
        <taxon>Ascomycota</taxon>
        <taxon>Pezizomycotina</taxon>
        <taxon>Sordariomycetes</taxon>
        <taxon>Xylariomycetidae</taxon>
        <taxon>Amphisphaeriales</taxon>
        <taxon>Apiosporaceae</taxon>
        <taxon>Apiospora</taxon>
    </lineage>
</organism>
<sequence length="824" mass="91577">MLPGLEVGGTSISLPLAPRDADVIRNACHQAPFGRGDETVVDESVRKTLEIGCEGFGFSNPMWPEFVNALLKEASASLGIPSGARADRYKLLLYDPGSFFKPHKDSEKAPDSTFELTALAWYSDVTHEVKEITSGHRLVLTYNIILDGNPSTKPSAGGVIQQQAALESMLKEAHIRYPKATRLLYSLTHKYSETSLSLHSMKGDDRARVYALQKACASSGYLLLLANITKTQSGFDDEYYSDNDEESHNLSYVATCAGAQVASHKDIDPSFVGSNPYGHNRQADSEDEGEFTGNESMPSAYRYHDSVSQVTLNHDIVAVIVRKDDLSDFLNIKSVSNDNVAMNVAKLVFEIFDGTTGQAPIVPTQLLKQLVAQPKRGMSKTLSEMLPFAIRTGDLDLWNEVFTNAVLDSRRPDPAYGSYYRNPVYPGGASYGLLFTWEKKNDMGRLQVDWNDRLEGDWDKYAGSSAGGLEFFGNQGLTQDVEGIYRRRVDTSDLVPAVESPQPASTIQPYWGVHAASSSQPYWGSRTTLSEYREGQLARYMILVKKCMLHGLLDEAVWVISNCSYSVAEAHKRPVRLEPASAAPGSCNVSYVANTWTELFLADVVHTIQQSDRPPPDSFKPCFERLVGQYVLSEMPPWPQKPVGWAYKRRECYGNIHGHCEACKELNEFLESTTEKTHHFTMVAKQREHIDQRLHEEHLQWQTLEVGAPHTLVVTKLGTEYQADLDKHMANLRNLAKRMEPFHNRCVQAALGPELFHELVQIGRFRRPPGDDSGRLVPLDYGTPNTEPDVLAQGSGNKRPASASSGQPDASKMRLSSVIDLTDD</sequence>
<evidence type="ECO:0000313" key="2">
    <source>
        <dbReference type="EMBL" id="KAK8029821.1"/>
    </source>
</evidence>
<dbReference type="Gene3D" id="2.60.120.620">
    <property type="entry name" value="q2cbj1_9rhob like domain"/>
    <property type="match status" value="1"/>
</dbReference>
<evidence type="ECO:0008006" key="4">
    <source>
        <dbReference type="Google" id="ProtNLM"/>
    </source>
</evidence>
<gene>
    <name evidence="2" type="ORF">PG993_011112</name>
</gene>